<dbReference type="KEGG" id="lrs:PX52LOC_03038"/>
<reference evidence="7" key="1">
    <citation type="submission" date="2019-08" db="EMBL/GenBank/DDBJ databases">
        <title>Limnoglobus roseus gen. nov., sp. nov., a novel freshwater planctomycete with a giant genome from the family Gemmataceae.</title>
        <authorList>
            <person name="Kulichevskaya I.S."/>
            <person name="Naumoff D.G."/>
            <person name="Miroshnikov K."/>
            <person name="Ivanova A."/>
            <person name="Philippov D.A."/>
            <person name="Hakobyan A."/>
            <person name="Rijpstra I.C."/>
            <person name="Sinninghe Damste J.S."/>
            <person name="Liesack W."/>
            <person name="Dedysh S.N."/>
        </authorList>
    </citation>
    <scope>NUCLEOTIDE SEQUENCE [LARGE SCALE GENOMIC DNA]</scope>
    <source>
        <strain evidence="7">PX52</strain>
    </source>
</reference>
<dbReference type="InterPro" id="IPR011989">
    <property type="entry name" value="ARM-like"/>
</dbReference>
<dbReference type="NCBIfam" id="TIGR02603">
    <property type="entry name" value="CxxCH_TIGR02603"/>
    <property type="match status" value="1"/>
</dbReference>
<keyword evidence="7" id="KW-1185">Reference proteome</keyword>
<dbReference type="Gene3D" id="1.10.760.10">
    <property type="entry name" value="Cytochrome c-like domain"/>
    <property type="match status" value="1"/>
</dbReference>
<dbReference type="SUPFAM" id="SSF48371">
    <property type="entry name" value="ARM repeat"/>
    <property type="match status" value="1"/>
</dbReference>
<evidence type="ECO:0000256" key="1">
    <source>
        <dbReference type="ARBA" id="ARBA00022617"/>
    </source>
</evidence>
<organism evidence="6 7">
    <name type="scientific">Limnoglobus roseus</name>
    <dbReference type="NCBI Taxonomy" id="2598579"/>
    <lineage>
        <taxon>Bacteria</taxon>
        <taxon>Pseudomonadati</taxon>
        <taxon>Planctomycetota</taxon>
        <taxon>Planctomycetia</taxon>
        <taxon>Gemmatales</taxon>
        <taxon>Gemmataceae</taxon>
        <taxon>Limnoglobus</taxon>
    </lineage>
</organism>
<dbReference type="InterPro" id="IPR011042">
    <property type="entry name" value="6-blade_b-propeller_TolB-like"/>
</dbReference>
<dbReference type="Pfam" id="PF06439">
    <property type="entry name" value="3keto-disac_hyd"/>
    <property type="match status" value="1"/>
</dbReference>
<protein>
    <submittedName>
        <fullName evidence="6">Putative beta-propeller-type and beta-jelly-roll-type glycoside hydrolase</fullName>
    </submittedName>
</protein>
<feature type="domain" description="Cytochrome c" evidence="5">
    <location>
        <begin position="1049"/>
        <end position="1181"/>
    </location>
</feature>
<dbReference type="GO" id="GO:0020037">
    <property type="term" value="F:heme binding"/>
    <property type="evidence" value="ECO:0007669"/>
    <property type="project" value="InterPro"/>
</dbReference>
<dbReference type="PROSITE" id="PS51007">
    <property type="entry name" value="CYTC"/>
    <property type="match status" value="1"/>
</dbReference>
<dbReference type="RefSeq" id="WP_149110863.1">
    <property type="nucleotide sequence ID" value="NZ_CP042425.1"/>
</dbReference>
<keyword evidence="6" id="KW-0378">Hydrolase</keyword>
<dbReference type="EMBL" id="CP042425">
    <property type="protein sequence ID" value="QEL16099.1"/>
    <property type="molecule type" value="Genomic_DNA"/>
</dbReference>
<dbReference type="InterPro" id="IPR009056">
    <property type="entry name" value="Cyt_c-like_dom"/>
</dbReference>
<dbReference type="PANTHER" id="PTHR33546:SF1">
    <property type="entry name" value="LARGE, MULTIFUNCTIONAL SECRETED PROTEIN"/>
    <property type="match status" value="1"/>
</dbReference>
<dbReference type="InterPro" id="IPR016024">
    <property type="entry name" value="ARM-type_fold"/>
</dbReference>
<dbReference type="InterPro" id="IPR036909">
    <property type="entry name" value="Cyt_c-like_dom_sf"/>
</dbReference>
<evidence type="ECO:0000313" key="6">
    <source>
        <dbReference type="EMBL" id="QEL16099.1"/>
    </source>
</evidence>
<dbReference type="Gene3D" id="2.120.10.30">
    <property type="entry name" value="TolB, C-terminal domain"/>
    <property type="match status" value="1"/>
</dbReference>
<dbReference type="GO" id="GO:0016787">
    <property type="term" value="F:hydrolase activity"/>
    <property type="evidence" value="ECO:0007669"/>
    <property type="project" value="UniProtKB-KW"/>
</dbReference>
<proteinExistence type="predicted"/>
<keyword evidence="2 4" id="KW-0479">Metal-binding</keyword>
<dbReference type="SUPFAM" id="SSF63829">
    <property type="entry name" value="Calcium-dependent phosphotriesterase"/>
    <property type="match status" value="1"/>
</dbReference>
<dbReference type="InterPro" id="IPR013428">
    <property type="entry name" value="Membrane-bound_put_N"/>
</dbReference>
<evidence type="ECO:0000256" key="4">
    <source>
        <dbReference type="PROSITE-ProRule" id="PRU00433"/>
    </source>
</evidence>
<dbReference type="Gene3D" id="2.60.120.560">
    <property type="entry name" value="Exo-inulinase, domain 1"/>
    <property type="match status" value="1"/>
</dbReference>
<dbReference type="PANTHER" id="PTHR33546">
    <property type="entry name" value="LARGE, MULTIFUNCTIONAL SECRETED PROTEIN-RELATED"/>
    <property type="match status" value="1"/>
</dbReference>
<evidence type="ECO:0000313" key="7">
    <source>
        <dbReference type="Proteomes" id="UP000324974"/>
    </source>
</evidence>
<dbReference type="InterPro" id="IPR055557">
    <property type="entry name" value="DUF7133"/>
</dbReference>
<dbReference type="NCBIfam" id="TIGR02604">
    <property type="entry name" value="Piru_Ver_Nterm"/>
    <property type="match status" value="1"/>
</dbReference>
<dbReference type="SUPFAM" id="SSF46626">
    <property type="entry name" value="Cytochrome c"/>
    <property type="match status" value="1"/>
</dbReference>
<dbReference type="Proteomes" id="UP000324974">
    <property type="component" value="Chromosome"/>
</dbReference>
<evidence type="ECO:0000256" key="3">
    <source>
        <dbReference type="ARBA" id="ARBA00023004"/>
    </source>
</evidence>
<gene>
    <name evidence="6" type="ORF">PX52LOC_03038</name>
</gene>
<dbReference type="GO" id="GO:0046872">
    <property type="term" value="F:metal ion binding"/>
    <property type="evidence" value="ECO:0007669"/>
    <property type="project" value="UniProtKB-KW"/>
</dbReference>
<keyword evidence="1 4" id="KW-0349">Heme</keyword>
<dbReference type="GO" id="GO:0009055">
    <property type="term" value="F:electron transfer activity"/>
    <property type="evidence" value="ECO:0007669"/>
    <property type="project" value="InterPro"/>
</dbReference>
<sequence length="1368" mass="150079">MNALLLSILLFAPAADPDGVLPVGADGKPLNLDFEAGTLKDWTADGDAFKDQPVKGDAVAARRGDMKSNHQGQFWIGGYEKHGDKPKGTLTSVPFKVTHPWASFLIGGGPTKDTVVELIDGSKKVFFSASGQENEEMARVAVDLAKVQGQEIQIRLVDKSAAGWGHLNFDDFRFHAAKPAVATRPTAVSQDDYKYTGQPPEDAAKNMTVPPGFKVSLFAGEPDLHQPIAMCFDDRGRLWVVEAFCYPKRKPFDGPMLPENLRKEGDKILIFEDTDGDGKFDKRTVFLEGLNLVSGIEYGFGGVWVGAAPYFVFIPILDGDKAGEPKVLLDGWGLEDTHETLNSFIWGPDGWLYGCHGVFTHSNVGKPGTPAKDRTKINAGVWRYHPTKHTFEVFAHGTSNPWGLDYNAVGDFFVEACVIPHLWHIVQGGRYQRQAGPHFNPYTYDDIKTIAKHRHYVGANPHGGNNRSDSVGGGHAHSGLICYQGGTWPKEYNGKLFMGNIHGHRINVDVVTPKGSGYEGDRNPDFLLSNDRTVIVIGMQTGPDGNLYFGDWSDKQVCHRNEVEIWDRTNGRIFKVSHDSTKPVKGLDLQKCSDEELVKYQLHENEWYVRHARRILQERAEVAGDEKAMAEKQNRQSKPGEGAFWLEKVWNKLAKLAFEDADEQNRLRGLWALHSVAGGLTHDWELKALRDKSPHVRAWAIQLIAQAGDIDFLCPPNSPILAKMAKEDPSPLVRRALASGCQKADPELPERRWAYLSDLVRHQEDAADPLLPFLYWYAGEPLCDKDPAKALMYAADSPIPQLLPFAVRRIAAIGTAEAFAVLVKQLGESKSADQQLAILHGLADGMKGRRDAKAPANWAAVYEKLAKSESAEVRTAALTVGVAFRDPAAAASLLAVVGDAKANATVRQNALNSLLDVGHAKLSESLKTLLKEPAMRSAAIRGMARVADDGVPGVLLADYAGFTAAEKRDAITTLASRAKFGEALLDAIEAKKVPSADVPAETIRQLRNLGDKALDAKITTVWGVVRDTPADRKKLIADWKKKLTLTDNPDLSAGRATFAKVCAQCHTLYGVGGKVGPEITGSNRANLDYLLENVFDPSAVIPKEYAATKLDLADGRVITGIIKEETKATLTVVTDRETLTLPVGDVSGRKASAESMMPNDLTKQLTERDVRNLIAYLRHPQQVPMKATAENAKEFFNGKDITSWDGDKDVWSVENGEIVGKTKTGLKKNTFLKAPLEVSDFKLTVKVKLVPNDANSGIQFRSVNIEGGEMRGPQADVGKGWWGKLYEESGRGLLVKDGGEKFVKENDWNEYTVEAIGSTVKIWINGEKVADYTDEKLAKSGLVAFQVHSGGPTEVRFKDIKFEVKEGK</sequence>
<keyword evidence="3 4" id="KW-0408">Iron</keyword>
<name>A0A5C1A9Q0_9BACT</name>
<accession>A0A5C1A9Q0</accession>
<evidence type="ECO:0000259" key="5">
    <source>
        <dbReference type="PROSITE" id="PS51007"/>
    </source>
</evidence>
<dbReference type="Gene3D" id="1.25.10.10">
    <property type="entry name" value="Leucine-rich Repeat Variant"/>
    <property type="match status" value="2"/>
</dbReference>
<dbReference type="InterPro" id="IPR013427">
    <property type="entry name" value="Haem-bd_dom_put"/>
</dbReference>
<dbReference type="InterPro" id="IPR010496">
    <property type="entry name" value="AL/BT2_dom"/>
</dbReference>
<dbReference type="OrthoDB" id="225269at2"/>
<dbReference type="Pfam" id="PF23500">
    <property type="entry name" value="DUF7133"/>
    <property type="match status" value="1"/>
</dbReference>
<evidence type="ECO:0000256" key="2">
    <source>
        <dbReference type="ARBA" id="ARBA00022723"/>
    </source>
</evidence>